<name>A0ABU0ZB39_9ACTN</name>
<feature type="domain" description="DUF6879" evidence="3">
    <location>
        <begin position="125"/>
        <end position="248"/>
    </location>
</feature>
<evidence type="ECO:0000259" key="3">
    <source>
        <dbReference type="Pfam" id="PF21806"/>
    </source>
</evidence>
<accession>A0ABU0ZB39</accession>
<protein>
    <recommendedName>
        <fullName evidence="3">DUF6879 domain-containing protein</fullName>
    </recommendedName>
</protein>
<feature type="region of interest" description="Disordered" evidence="1">
    <location>
        <begin position="251"/>
        <end position="271"/>
    </location>
</feature>
<dbReference type="EMBL" id="JAVHUY010000005">
    <property type="protein sequence ID" value="MDQ7904279.1"/>
    <property type="molecule type" value="Genomic_DNA"/>
</dbReference>
<feature type="transmembrane region" description="Helical" evidence="2">
    <location>
        <begin position="38"/>
        <end position="58"/>
    </location>
</feature>
<dbReference type="Pfam" id="PF21806">
    <property type="entry name" value="DUF6879"/>
    <property type="match status" value="1"/>
</dbReference>
<evidence type="ECO:0000313" key="5">
    <source>
        <dbReference type="Proteomes" id="UP001230908"/>
    </source>
</evidence>
<gene>
    <name evidence="4" type="ORF">RB614_07055</name>
</gene>
<comment type="caution">
    <text evidence="4">The sequence shown here is derived from an EMBL/GenBank/DDBJ whole genome shotgun (WGS) entry which is preliminary data.</text>
</comment>
<proteinExistence type="predicted"/>
<dbReference type="Proteomes" id="UP001230908">
    <property type="component" value="Unassembled WGS sequence"/>
</dbReference>
<keyword evidence="2" id="KW-0472">Membrane</keyword>
<evidence type="ECO:0000256" key="1">
    <source>
        <dbReference type="SAM" id="MobiDB-lite"/>
    </source>
</evidence>
<keyword evidence="2" id="KW-0812">Transmembrane</keyword>
<evidence type="ECO:0000256" key="2">
    <source>
        <dbReference type="SAM" id="Phobius"/>
    </source>
</evidence>
<sequence>MSQVQDKSDWRVTRKILITTTTGAVAYLLTNLTTQPRIWGITMSVFVAGAILVVQFLIDFARWNIAQTADLIRDLNDGLATYAGEDWTWLFGLTETAQRTIDATSLVSRIGTGRGVDEGVWTSDQGRRYLQMQRRAIDRGVRIRRIFILDPPADVTDEVVASCEQHRQSGVDVRLLDPSNLDWPDRSAHSDFVLFDGVMSYEIFSSVSFEEMTKPLIFATHLERRPNRVDGRKQWFEALWSRAVEFEQHESGPRVLEAVADPSPTDAEGAA</sequence>
<feature type="transmembrane region" description="Helical" evidence="2">
    <location>
        <begin position="12"/>
        <end position="32"/>
    </location>
</feature>
<keyword evidence="5" id="KW-1185">Reference proteome</keyword>
<evidence type="ECO:0000313" key="4">
    <source>
        <dbReference type="EMBL" id="MDQ7904279.1"/>
    </source>
</evidence>
<dbReference type="InterPro" id="IPR049244">
    <property type="entry name" value="DUF6879"/>
</dbReference>
<reference evidence="4 5" key="1">
    <citation type="submission" date="2023-08" db="EMBL/GenBank/DDBJ databases">
        <title>Phytohabitans sansha sp. nov., isolated from marine sediment.</title>
        <authorList>
            <person name="Zhao Y."/>
            <person name="Yi K."/>
        </authorList>
    </citation>
    <scope>NUCLEOTIDE SEQUENCE [LARGE SCALE GENOMIC DNA]</scope>
    <source>
        <strain evidence="4 5">ZYX-F-186</strain>
    </source>
</reference>
<keyword evidence="2" id="KW-1133">Transmembrane helix</keyword>
<organism evidence="4 5">
    <name type="scientific">Phytohabitans maris</name>
    <dbReference type="NCBI Taxonomy" id="3071409"/>
    <lineage>
        <taxon>Bacteria</taxon>
        <taxon>Bacillati</taxon>
        <taxon>Actinomycetota</taxon>
        <taxon>Actinomycetes</taxon>
        <taxon>Micromonosporales</taxon>
        <taxon>Micromonosporaceae</taxon>
    </lineage>
</organism>